<dbReference type="InterPro" id="IPR027417">
    <property type="entry name" value="P-loop_NTPase"/>
</dbReference>
<keyword evidence="2" id="KW-0472">Membrane</keyword>
<evidence type="ECO:0000256" key="1">
    <source>
        <dbReference type="ARBA" id="ARBA00022448"/>
    </source>
</evidence>
<keyword evidence="1" id="KW-0813">Transport</keyword>
<keyword evidence="7" id="KW-1185">Reference proteome</keyword>
<evidence type="ECO:0000256" key="3">
    <source>
        <dbReference type="ARBA" id="ARBA00022741"/>
    </source>
</evidence>
<proteinExistence type="predicted"/>
<keyword evidence="2" id="KW-1003">Cell membrane</keyword>
<dbReference type="Gene3D" id="3.40.50.300">
    <property type="entry name" value="P-loop containing nucleotide triphosphate hydrolases"/>
    <property type="match status" value="1"/>
</dbReference>
<evidence type="ECO:0000256" key="2">
    <source>
        <dbReference type="ARBA" id="ARBA00022475"/>
    </source>
</evidence>
<organism evidence="6 7">
    <name type="scientific">Roseateles terrae</name>
    <dbReference type="NCBI Taxonomy" id="431060"/>
    <lineage>
        <taxon>Bacteria</taxon>
        <taxon>Pseudomonadati</taxon>
        <taxon>Pseudomonadota</taxon>
        <taxon>Betaproteobacteria</taxon>
        <taxon>Burkholderiales</taxon>
        <taxon>Sphaerotilaceae</taxon>
        <taxon>Roseateles</taxon>
    </lineage>
</organism>
<dbReference type="InterPro" id="IPR015854">
    <property type="entry name" value="ABC_transpr_LolD-like"/>
</dbReference>
<gene>
    <name evidence="6" type="ORF">FHS28_000240</name>
</gene>
<keyword evidence="3" id="KW-0547">Nucleotide-binding</keyword>
<sequence>MIELQDITKAYRVGDQDVQALRGISVRIERGESVAIMGTSGSGKSTLLSILGCLDRPSAGRYVLAGREVQGLGGDDAALVRNRDIGFVFQSFHLMPRLRAWENVAYPLIFRGVPAGERRDRALAALARVGMSNRADHHPNQLSGGQRQRVAIARALVGEPAILLADEPTGNLDSSTGEEILTLFDGLHEQGATVVMVTHELDVAQRCRRMVRLMDGRVTADEVLS</sequence>
<dbReference type="PROSITE" id="PS00211">
    <property type="entry name" value="ABC_TRANSPORTER_1"/>
    <property type="match status" value="1"/>
</dbReference>
<keyword evidence="4 6" id="KW-0067">ATP-binding</keyword>
<name>A0ABR6GL88_9BURK</name>
<reference evidence="6 7" key="1">
    <citation type="submission" date="2020-08" db="EMBL/GenBank/DDBJ databases">
        <title>Genomic Encyclopedia of Type Strains, Phase III (KMG-III): the genomes of soil and plant-associated and newly described type strains.</title>
        <authorList>
            <person name="Whitman W."/>
        </authorList>
    </citation>
    <scope>NUCLEOTIDE SEQUENCE [LARGE SCALE GENOMIC DNA]</scope>
    <source>
        <strain evidence="6 7">CECT 7247</strain>
    </source>
</reference>
<dbReference type="SUPFAM" id="SSF52540">
    <property type="entry name" value="P-loop containing nucleoside triphosphate hydrolases"/>
    <property type="match status" value="1"/>
</dbReference>
<dbReference type="InterPro" id="IPR017911">
    <property type="entry name" value="MacB-like_ATP-bd"/>
</dbReference>
<dbReference type="PROSITE" id="PS50893">
    <property type="entry name" value="ABC_TRANSPORTER_2"/>
    <property type="match status" value="1"/>
</dbReference>
<dbReference type="PANTHER" id="PTHR24220">
    <property type="entry name" value="IMPORT ATP-BINDING PROTEIN"/>
    <property type="match status" value="1"/>
</dbReference>
<comment type="caution">
    <text evidence="6">The sequence shown here is derived from an EMBL/GenBank/DDBJ whole genome shotgun (WGS) entry which is preliminary data.</text>
</comment>
<feature type="domain" description="ABC transporter" evidence="5">
    <location>
        <begin position="2"/>
        <end position="223"/>
    </location>
</feature>
<dbReference type="InterPro" id="IPR017871">
    <property type="entry name" value="ABC_transporter-like_CS"/>
</dbReference>
<dbReference type="SMART" id="SM00382">
    <property type="entry name" value="AAA"/>
    <property type="match status" value="1"/>
</dbReference>
<dbReference type="InterPro" id="IPR003439">
    <property type="entry name" value="ABC_transporter-like_ATP-bd"/>
</dbReference>
<evidence type="ECO:0000256" key="4">
    <source>
        <dbReference type="ARBA" id="ARBA00022840"/>
    </source>
</evidence>
<dbReference type="Pfam" id="PF00005">
    <property type="entry name" value="ABC_tran"/>
    <property type="match status" value="1"/>
</dbReference>
<dbReference type="EMBL" id="JACHXO010000001">
    <property type="protein sequence ID" value="MBB3192875.1"/>
    <property type="molecule type" value="Genomic_DNA"/>
</dbReference>
<evidence type="ECO:0000259" key="5">
    <source>
        <dbReference type="PROSITE" id="PS50893"/>
    </source>
</evidence>
<accession>A0ABR6GL88</accession>
<dbReference type="GO" id="GO:0005524">
    <property type="term" value="F:ATP binding"/>
    <property type="evidence" value="ECO:0007669"/>
    <property type="project" value="UniProtKB-KW"/>
</dbReference>
<dbReference type="CDD" id="cd03255">
    <property type="entry name" value="ABC_MJ0796_LolCDE_FtsE"/>
    <property type="match status" value="1"/>
</dbReference>
<dbReference type="PANTHER" id="PTHR24220:SF86">
    <property type="entry name" value="ABC TRANSPORTER ABCH.1"/>
    <property type="match status" value="1"/>
</dbReference>
<protein>
    <submittedName>
        <fullName evidence="6">ABC transport system ATP-binding protein</fullName>
    </submittedName>
</protein>
<evidence type="ECO:0000313" key="7">
    <source>
        <dbReference type="Proteomes" id="UP000574369"/>
    </source>
</evidence>
<dbReference type="InterPro" id="IPR003593">
    <property type="entry name" value="AAA+_ATPase"/>
</dbReference>
<evidence type="ECO:0000313" key="6">
    <source>
        <dbReference type="EMBL" id="MBB3192875.1"/>
    </source>
</evidence>
<dbReference type="Proteomes" id="UP000574369">
    <property type="component" value="Unassembled WGS sequence"/>
</dbReference>
<dbReference type="RefSeq" id="WP_088449459.1">
    <property type="nucleotide sequence ID" value="NZ_JACHXO010000001.1"/>
</dbReference>